<gene>
    <name evidence="2" type="ORF">NCTC13093_02015</name>
</gene>
<accession>A0A2X0VM79</accession>
<feature type="region of interest" description="Disordered" evidence="1">
    <location>
        <begin position="48"/>
        <end position="91"/>
    </location>
</feature>
<protein>
    <submittedName>
        <fullName evidence="2">Uncharacterized protein</fullName>
    </submittedName>
</protein>
<dbReference type="RefSeq" id="WP_113744652.1">
    <property type="nucleotide sequence ID" value="NZ_UAPV01000001.1"/>
</dbReference>
<proteinExistence type="predicted"/>
<evidence type="ECO:0000256" key="1">
    <source>
        <dbReference type="SAM" id="MobiDB-lite"/>
    </source>
</evidence>
<dbReference type="EMBL" id="UAPV01000001">
    <property type="protein sequence ID" value="SPT70598.1"/>
    <property type="molecule type" value="Genomic_DNA"/>
</dbReference>
<keyword evidence="3" id="KW-1185">Reference proteome</keyword>
<sequence>MWWIALAIAVPFLFIIGTTYSAIKEQKRLEEGALKDVLSERQKKRLEHYKLKSGQKKSDKRTDPVPSDAPESFVAKEVLDRRDPVNKNLSPEKQQAILKIDALIDSLDNKLDDKELPDLSPDCADKSNTCDLKDSISDSESEDTSQSADDADADIYSMDTSASSIQKSLDEALSFVEDDKKL</sequence>
<evidence type="ECO:0000313" key="3">
    <source>
        <dbReference type="Proteomes" id="UP000250086"/>
    </source>
</evidence>
<dbReference type="Proteomes" id="UP000250086">
    <property type="component" value="Unassembled WGS sequence"/>
</dbReference>
<reference evidence="2 3" key="1">
    <citation type="submission" date="2018-06" db="EMBL/GenBank/DDBJ databases">
        <authorList>
            <consortium name="Pathogen Informatics"/>
            <person name="Doyle S."/>
        </authorList>
    </citation>
    <scope>NUCLEOTIDE SEQUENCE [LARGE SCALE GENOMIC DNA]</scope>
    <source>
        <strain evidence="2 3">NCTC13093</strain>
    </source>
</reference>
<name>A0A2X0VM79_9GAMM</name>
<organism evidence="2 3">
    <name type="scientific">Anaerobiospirillum thomasii</name>
    <dbReference type="NCBI Taxonomy" id="179995"/>
    <lineage>
        <taxon>Bacteria</taxon>
        <taxon>Pseudomonadati</taxon>
        <taxon>Pseudomonadota</taxon>
        <taxon>Gammaproteobacteria</taxon>
        <taxon>Aeromonadales</taxon>
        <taxon>Succinivibrionaceae</taxon>
        <taxon>Anaerobiospirillum</taxon>
    </lineage>
</organism>
<feature type="region of interest" description="Disordered" evidence="1">
    <location>
        <begin position="116"/>
        <end position="162"/>
    </location>
</feature>
<feature type="compositionally biased region" description="Acidic residues" evidence="1">
    <location>
        <begin position="137"/>
        <end position="153"/>
    </location>
</feature>
<evidence type="ECO:0000313" key="2">
    <source>
        <dbReference type="EMBL" id="SPT70598.1"/>
    </source>
</evidence>
<dbReference type="AlphaFoldDB" id="A0A2X0VM79"/>